<feature type="transmembrane region" description="Helical" evidence="6">
    <location>
        <begin position="120"/>
        <end position="140"/>
    </location>
</feature>
<evidence type="ECO:0000256" key="4">
    <source>
        <dbReference type="ARBA" id="ARBA00022989"/>
    </source>
</evidence>
<evidence type="ECO:0000256" key="3">
    <source>
        <dbReference type="ARBA" id="ARBA00022692"/>
    </source>
</evidence>
<evidence type="ECO:0000313" key="7">
    <source>
        <dbReference type="EMBL" id="BBE51668.1"/>
    </source>
</evidence>
<keyword evidence="4 6" id="KW-1133">Transmembrane helix</keyword>
<dbReference type="AlphaFoldDB" id="A0A2Z6GDN9"/>
<feature type="transmembrane region" description="Helical" evidence="6">
    <location>
        <begin position="325"/>
        <end position="347"/>
    </location>
</feature>
<dbReference type="STRING" id="1188319.OYT1_01134"/>
<comment type="subcellular location">
    <subcellularLocation>
        <location evidence="1">Membrane</location>
        <topology evidence="1">Multi-pass membrane protein</topology>
    </subcellularLocation>
</comment>
<proteinExistence type="inferred from homology"/>
<feature type="transmembrane region" description="Helical" evidence="6">
    <location>
        <begin position="146"/>
        <end position="166"/>
    </location>
</feature>
<protein>
    <submittedName>
        <fullName evidence="7">Inner membrane protein alx</fullName>
    </submittedName>
</protein>
<feature type="transmembrane region" description="Helical" evidence="6">
    <location>
        <begin position="295"/>
        <end position="313"/>
    </location>
</feature>
<evidence type="ECO:0000313" key="8">
    <source>
        <dbReference type="Proteomes" id="UP000033070"/>
    </source>
</evidence>
<dbReference type="Proteomes" id="UP000033070">
    <property type="component" value="Chromosome"/>
</dbReference>
<feature type="transmembrane region" description="Helical" evidence="6">
    <location>
        <begin position="231"/>
        <end position="252"/>
    </location>
</feature>
<evidence type="ECO:0000256" key="2">
    <source>
        <dbReference type="ARBA" id="ARBA00007511"/>
    </source>
</evidence>
<dbReference type="Pfam" id="PF03741">
    <property type="entry name" value="TerC"/>
    <property type="match status" value="1"/>
</dbReference>
<reference evidence="7 8" key="1">
    <citation type="submission" date="2018-06" db="EMBL/GenBank/DDBJ databases">
        <title>OYT1 Genome Sequencing.</title>
        <authorList>
            <person name="Kato S."/>
            <person name="Itoh T."/>
            <person name="Ohkuma M."/>
        </authorList>
    </citation>
    <scope>NUCLEOTIDE SEQUENCE [LARGE SCALE GENOMIC DNA]</scope>
    <source>
        <strain evidence="7 8">OYT1</strain>
    </source>
</reference>
<dbReference type="PANTHER" id="PTHR30238:SF0">
    <property type="entry name" value="THYLAKOID MEMBRANE PROTEIN TERC, CHLOROPLASTIC"/>
    <property type="match status" value="1"/>
</dbReference>
<dbReference type="RefSeq" id="WP_062626312.1">
    <property type="nucleotide sequence ID" value="NZ_AP018738.1"/>
</dbReference>
<dbReference type="KEGG" id="fam:OYT1_ch2143"/>
<keyword evidence="3 6" id="KW-0812">Transmembrane</keyword>
<evidence type="ECO:0000256" key="5">
    <source>
        <dbReference type="ARBA" id="ARBA00023136"/>
    </source>
</evidence>
<feature type="transmembrane region" description="Helical" evidence="6">
    <location>
        <begin position="95"/>
        <end position="113"/>
    </location>
</feature>
<dbReference type="OrthoDB" id="9783692at2"/>
<keyword evidence="5 6" id="KW-0472">Membrane</keyword>
<keyword evidence="8" id="KW-1185">Reference proteome</keyword>
<gene>
    <name evidence="7" type="ORF">OYT1_ch2143</name>
</gene>
<dbReference type="InterPro" id="IPR022369">
    <property type="entry name" value="Integral_membrane_TerC_rswitch"/>
</dbReference>
<dbReference type="EMBL" id="AP018738">
    <property type="protein sequence ID" value="BBE51668.1"/>
    <property type="molecule type" value="Genomic_DNA"/>
</dbReference>
<dbReference type="PANTHER" id="PTHR30238">
    <property type="entry name" value="MEMBRANE BOUND PREDICTED REDOX MODULATOR"/>
    <property type="match status" value="1"/>
</dbReference>
<sequence length="355" mass="39477">MIWMWVGFIVFILLMLALDLGVFHRKAHVVTVREAVAWFVIWMAMGAAFAVFVYFAYDGQWFGLGTLPDPVDGLLNDGATATEKYLTGYVVEKSLSVDNIFVIAMIFTYFGVSPLYQHRVLFWGILGALLLRGMMIFFGAKLIAEFHWILYFFAVFLILTAIKMLFLKSEQSDLNSNVIVRMIRSIFPITARFHGDHFMVRAGSSAASESETPNAPITPDDMVEKSKPGTLLLTPLALALVMVETTDLIFAVDSIPAIFAITGDSFLVFTSNVFAMLGLRSLYFALAGLERKFRYLKAALATLLMVVGVKMLFAEWLKLSLGEHFNLYLLGVVVMILAIGVGASLIADRRGMKGQ</sequence>
<feature type="transmembrane region" description="Helical" evidence="6">
    <location>
        <begin position="35"/>
        <end position="57"/>
    </location>
</feature>
<dbReference type="InterPro" id="IPR005496">
    <property type="entry name" value="Integral_membrane_TerC"/>
</dbReference>
<evidence type="ECO:0000256" key="6">
    <source>
        <dbReference type="SAM" id="Phobius"/>
    </source>
</evidence>
<accession>A0A2Z6GDN9</accession>
<feature type="transmembrane region" description="Helical" evidence="6">
    <location>
        <begin position="258"/>
        <end position="283"/>
    </location>
</feature>
<organism evidence="7 8">
    <name type="scientific">Ferriphaselus amnicola</name>
    <dbReference type="NCBI Taxonomy" id="1188319"/>
    <lineage>
        <taxon>Bacteria</taxon>
        <taxon>Pseudomonadati</taxon>
        <taxon>Pseudomonadota</taxon>
        <taxon>Betaproteobacteria</taxon>
        <taxon>Nitrosomonadales</taxon>
        <taxon>Gallionellaceae</taxon>
        <taxon>Ferriphaselus</taxon>
    </lineage>
</organism>
<dbReference type="NCBIfam" id="TIGR03718">
    <property type="entry name" value="R_switched_Alx"/>
    <property type="match status" value="1"/>
</dbReference>
<comment type="similarity">
    <text evidence="2">Belongs to the TerC family.</text>
</comment>
<evidence type="ECO:0000256" key="1">
    <source>
        <dbReference type="ARBA" id="ARBA00004141"/>
    </source>
</evidence>
<name>A0A2Z6GDN9_9PROT</name>
<feature type="transmembrane region" description="Helical" evidence="6">
    <location>
        <begin position="6"/>
        <end position="23"/>
    </location>
</feature>
<dbReference type="GO" id="GO:0016020">
    <property type="term" value="C:membrane"/>
    <property type="evidence" value="ECO:0007669"/>
    <property type="project" value="UniProtKB-SubCell"/>
</dbReference>